<organism evidence="1">
    <name type="scientific">viral metagenome</name>
    <dbReference type="NCBI Taxonomy" id="1070528"/>
    <lineage>
        <taxon>unclassified sequences</taxon>
        <taxon>metagenomes</taxon>
        <taxon>organismal metagenomes</taxon>
    </lineage>
</organism>
<reference evidence="1" key="1">
    <citation type="journal article" date="2020" name="Nature">
        <title>Giant virus diversity and host interactions through global metagenomics.</title>
        <authorList>
            <person name="Schulz F."/>
            <person name="Roux S."/>
            <person name="Paez-Espino D."/>
            <person name="Jungbluth S."/>
            <person name="Walsh D.A."/>
            <person name="Denef V.J."/>
            <person name="McMahon K.D."/>
            <person name="Konstantinidis K.T."/>
            <person name="Eloe-Fadrosh E.A."/>
            <person name="Kyrpides N.C."/>
            <person name="Woyke T."/>
        </authorList>
    </citation>
    <scope>NUCLEOTIDE SEQUENCE</scope>
    <source>
        <strain evidence="1">GVMAG-M-3300023174-144</strain>
    </source>
</reference>
<dbReference type="EMBL" id="MN739603">
    <property type="protein sequence ID" value="QHT15253.1"/>
    <property type="molecule type" value="Genomic_DNA"/>
</dbReference>
<protein>
    <submittedName>
        <fullName evidence="1">Uncharacterized protein</fullName>
    </submittedName>
</protein>
<accession>A0A6C0DFJ4</accession>
<dbReference type="AlphaFoldDB" id="A0A6C0DFJ4"/>
<sequence length="346" mass="39044">MTINNKTNTQNISHSTDSGLINTIKDEINKNDGLNVPVNISSKKFDLKSLLINLIDGLNEALKNPEVEKSIDELERNITYKIDNINKIKEKFTMIFTINLKKSLTQKIKEIKDILKDPEIMNSLLDITNLLPITIKNVIHETNEKIQKIIVDIEFDLSFITNNNLKDLITNKIKELNDLVKDPNVKHDLKELAIELGGYGNIALQAAMPEIKSMIPDIIQIFGKSADKLSNTLANLLLNMGTTIPGVGSVIGAVRVFDSSVKTATLLVETNMEIVKKMSEKFNTFSNKFMNILDRQKKLPTSSSIPKNQLGGSIKKANEIMNRVNKSISRFHRTTSKIKTRRRIKY</sequence>
<name>A0A6C0DFJ4_9ZZZZ</name>
<evidence type="ECO:0000313" key="1">
    <source>
        <dbReference type="EMBL" id="QHT15253.1"/>
    </source>
</evidence>
<proteinExistence type="predicted"/>